<feature type="transmembrane region" description="Helical" evidence="1">
    <location>
        <begin position="321"/>
        <end position="339"/>
    </location>
</feature>
<keyword evidence="1" id="KW-0472">Membrane</keyword>
<keyword evidence="3" id="KW-1185">Reference proteome</keyword>
<keyword evidence="1" id="KW-1133">Transmembrane helix</keyword>
<proteinExistence type="predicted"/>
<feature type="transmembrane region" description="Helical" evidence="1">
    <location>
        <begin position="263"/>
        <end position="280"/>
    </location>
</feature>
<protein>
    <submittedName>
        <fullName evidence="2">Uncharacterized protein</fullName>
    </submittedName>
</protein>
<organism evidence="2 3">
    <name type="scientific">Pseudanabaena yagii GIHE-NHR1</name>
    <dbReference type="NCBI Taxonomy" id="2722753"/>
    <lineage>
        <taxon>Bacteria</taxon>
        <taxon>Bacillati</taxon>
        <taxon>Cyanobacteriota</taxon>
        <taxon>Cyanophyceae</taxon>
        <taxon>Pseudanabaenales</taxon>
        <taxon>Pseudanabaenaceae</taxon>
        <taxon>Pseudanabaena</taxon>
        <taxon>Pseudanabaena yagii</taxon>
    </lineage>
</organism>
<dbReference type="EMBL" id="JAAVJL010000001">
    <property type="protein sequence ID" value="NMF59353.1"/>
    <property type="molecule type" value="Genomic_DNA"/>
</dbReference>
<evidence type="ECO:0000313" key="2">
    <source>
        <dbReference type="EMBL" id="NMF59353.1"/>
    </source>
</evidence>
<sequence>MKFQGQIPNHDEAFYTNFLLPIVWLKRGLESIQKYINNVIWSELIAGETLDNDFLNFILFIVFCLLSIATYRFQHYHIQIIFICSIIWYLDKIFTQQRYFNSKKKTITSLVHTKDGNVAWSMTSSQGETRQLKFHENNINYIHIKSIVFVGGAFKEPIANAWQVAICLNDDQKLLMYEEFSSIDAINHALELADHFNIYLKFDDSEGYTNYTDQDIHTIINSPDKLSRKIVGSNSIKLTKTAKNWHIYFYWTINNSWKFFGKVLHDSGFLLFVLIISRFMSRFGEMLDTMIAYYKAEQVIYLNFNGILGVFTNPQLSVNDWLGIMSAIALIIIRGAQISQSKHIYIDKHQLKGIVNKLRLPIMTTVKAKEVHHFNLHDVKGVVFIKKPEPLFLIYDRKQALEISDLFQEKDYRSLLNNTEDAIAYFKSK</sequence>
<feature type="transmembrane region" description="Helical" evidence="1">
    <location>
        <begin position="77"/>
        <end position="95"/>
    </location>
</feature>
<evidence type="ECO:0000256" key="1">
    <source>
        <dbReference type="SAM" id="Phobius"/>
    </source>
</evidence>
<accession>A0ABX1LVR5</accession>
<gene>
    <name evidence="2" type="ORF">HC246_15330</name>
</gene>
<comment type="caution">
    <text evidence="2">The sequence shown here is derived from an EMBL/GenBank/DDBJ whole genome shotgun (WGS) entry which is preliminary data.</text>
</comment>
<feature type="transmembrane region" description="Helical" evidence="1">
    <location>
        <begin position="54"/>
        <end position="71"/>
    </location>
</feature>
<keyword evidence="1" id="KW-0812">Transmembrane</keyword>
<evidence type="ECO:0000313" key="3">
    <source>
        <dbReference type="Proteomes" id="UP000738376"/>
    </source>
</evidence>
<reference evidence="2 3" key="1">
    <citation type="submission" date="2020-03" db="EMBL/GenBank/DDBJ databases">
        <title>Draft Genome Sequence of 2-Methylisoborneol Producing Pseudanabaena yagii Strain GIHE-NHR1 Isolated from North Han River in South Korea.</title>
        <authorList>
            <person name="Jeong J."/>
        </authorList>
    </citation>
    <scope>NUCLEOTIDE SEQUENCE [LARGE SCALE GENOMIC DNA]</scope>
    <source>
        <strain evidence="2 3">GIHE-NHR1</strain>
    </source>
</reference>
<name>A0ABX1LVR5_9CYAN</name>
<dbReference type="Proteomes" id="UP000738376">
    <property type="component" value="Unassembled WGS sequence"/>
</dbReference>
<dbReference type="RefSeq" id="WP_169364144.1">
    <property type="nucleotide sequence ID" value="NZ_JAAVJL010000001.1"/>
</dbReference>